<keyword evidence="4" id="KW-1003">Cell membrane</keyword>
<evidence type="ECO:0000313" key="11">
    <source>
        <dbReference type="EMBL" id="OAR05586.1"/>
    </source>
</evidence>
<dbReference type="Pfam" id="PF00474">
    <property type="entry name" value="SSF"/>
    <property type="match status" value="1"/>
</dbReference>
<comment type="subcellular location">
    <subcellularLocation>
        <location evidence="1">Cell membrane</location>
        <topology evidence="1">Multi-pass membrane protein</topology>
    </subcellularLocation>
</comment>
<dbReference type="Proteomes" id="UP000243024">
    <property type="component" value="Unassembled WGS sequence"/>
</dbReference>
<dbReference type="InterPro" id="IPR001734">
    <property type="entry name" value="Na/solute_symporter"/>
</dbReference>
<protein>
    <recommendedName>
        <fullName evidence="13">Acetate permease ActP (Cation/acetate symporter)</fullName>
    </recommendedName>
</protein>
<evidence type="ECO:0000256" key="6">
    <source>
        <dbReference type="ARBA" id="ARBA00022847"/>
    </source>
</evidence>
<feature type="transmembrane region" description="Helical" evidence="10">
    <location>
        <begin position="507"/>
        <end position="528"/>
    </location>
</feature>
<keyword evidence="7 10" id="KW-1133">Transmembrane helix</keyword>
<accession>A0A179ISA9</accession>
<organism evidence="11 12">
    <name type="scientific">Hydrogenibacillus schlegelii</name>
    <name type="common">Bacillus schlegelii</name>
    <dbReference type="NCBI Taxonomy" id="1484"/>
    <lineage>
        <taxon>Bacteria</taxon>
        <taxon>Bacillati</taxon>
        <taxon>Bacillota</taxon>
        <taxon>Bacilli</taxon>
        <taxon>Bacillales</taxon>
        <taxon>Bacillales Family X. Incertae Sedis</taxon>
        <taxon>Hydrogenibacillus</taxon>
    </lineage>
</organism>
<evidence type="ECO:0000256" key="7">
    <source>
        <dbReference type="ARBA" id="ARBA00022989"/>
    </source>
</evidence>
<feature type="transmembrane region" description="Helical" evidence="10">
    <location>
        <begin position="102"/>
        <end position="125"/>
    </location>
</feature>
<evidence type="ECO:0000256" key="10">
    <source>
        <dbReference type="SAM" id="Phobius"/>
    </source>
</evidence>
<dbReference type="InterPro" id="IPR050277">
    <property type="entry name" value="Sodium:Solute_Symporter"/>
</dbReference>
<evidence type="ECO:0000313" key="12">
    <source>
        <dbReference type="Proteomes" id="UP000243024"/>
    </source>
</evidence>
<keyword evidence="8 10" id="KW-0472">Membrane</keyword>
<proteinExistence type="inferred from homology"/>
<comment type="similarity">
    <text evidence="2 9">Belongs to the sodium:solute symporter (SSF) (TC 2.A.21) family.</text>
</comment>
<feature type="transmembrane region" description="Helical" evidence="10">
    <location>
        <begin position="286"/>
        <end position="309"/>
    </location>
</feature>
<dbReference type="GO" id="GO:0006847">
    <property type="term" value="P:plasma membrane acetate transport"/>
    <property type="evidence" value="ECO:0007669"/>
    <property type="project" value="TreeGrafter"/>
</dbReference>
<reference evidence="11 12" key="1">
    <citation type="submission" date="2015-09" db="EMBL/GenBank/DDBJ databases">
        <title>Draft genome sequence of Hydrogenibacillus schlegelii DSM 2000.</title>
        <authorList>
            <person name="Hemp J."/>
        </authorList>
    </citation>
    <scope>NUCLEOTIDE SEQUENCE [LARGE SCALE GENOMIC DNA]</scope>
    <source>
        <strain evidence="11 12">MA 48</strain>
    </source>
</reference>
<dbReference type="InterPro" id="IPR038377">
    <property type="entry name" value="Na/Glc_symporter_sf"/>
</dbReference>
<dbReference type="PANTHER" id="PTHR48086:SF6">
    <property type="entry name" value="CATION_ACETATE SYMPORTER ACTP"/>
    <property type="match status" value="1"/>
</dbReference>
<feature type="transmembrane region" description="Helical" evidence="10">
    <location>
        <begin position="321"/>
        <end position="342"/>
    </location>
</feature>
<keyword evidence="5 10" id="KW-0812">Transmembrane</keyword>
<evidence type="ECO:0000256" key="1">
    <source>
        <dbReference type="ARBA" id="ARBA00004651"/>
    </source>
</evidence>
<evidence type="ECO:0000256" key="3">
    <source>
        <dbReference type="ARBA" id="ARBA00022448"/>
    </source>
</evidence>
<keyword evidence="6" id="KW-0769">Symport</keyword>
<dbReference type="STRING" id="1484.SA87_12010"/>
<feature type="transmembrane region" description="Helical" evidence="10">
    <location>
        <begin position="210"/>
        <end position="228"/>
    </location>
</feature>
<feature type="transmembrane region" description="Helical" evidence="10">
    <location>
        <begin position="173"/>
        <end position="190"/>
    </location>
</feature>
<dbReference type="PANTHER" id="PTHR48086">
    <property type="entry name" value="SODIUM/PROLINE SYMPORTER-RELATED"/>
    <property type="match status" value="1"/>
</dbReference>
<name>A0A179ISA9_HYDSH</name>
<keyword evidence="12" id="KW-1185">Reference proteome</keyword>
<keyword evidence="3" id="KW-0813">Transport</keyword>
<evidence type="ECO:0000256" key="5">
    <source>
        <dbReference type="ARBA" id="ARBA00022692"/>
    </source>
</evidence>
<feature type="transmembrane region" description="Helical" evidence="10">
    <location>
        <begin position="424"/>
        <end position="445"/>
    </location>
</feature>
<feature type="transmembrane region" description="Helical" evidence="10">
    <location>
        <begin position="240"/>
        <end position="266"/>
    </location>
</feature>
<evidence type="ECO:0000256" key="2">
    <source>
        <dbReference type="ARBA" id="ARBA00006434"/>
    </source>
</evidence>
<evidence type="ECO:0000256" key="8">
    <source>
        <dbReference type="ARBA" id="ARBA00023136"/>
    </source>
</evidence>
<feature type="transmembrane region" description="Helical" evidence="10">
    <location>
        <begin position="480"/>
        <end position="501"/>
    </location>
</feature>
<dbReference type="GO" id="GO:0015293">
    <property type="term" value="F:symporter activity"/>
    <property type="evidence" value="ECO:0007669"/>
    <property type="project" value="UniProtKB-KW"/>
</dbReference>
<feature type="transmembrane region" description="Helical" evidence="10">
    <location>
        <begin position="63"/>
        <end position="81"/>
    </location>
</feature>
<evidence type="ECO:0000256" key="9">
    <source>
        <dbReference type="RuleBase" id="RU362091"/>
    </source>
</evidence>
<evidence type="ECO:0008006" key="13">
    <source>
        <dbReference type="Google" id="ProtNLM"/>
    </source>
</evidence>
<sequence>MKVDVNDDGDDVGFGKRVDGREMIGVGTGIVGGEGSGVAKEFVLEALGASAALGVPGEVATTFGLFLAMLASALVITHWAAERQPTTLRFFTAARRLSGAQNGLAIAGDYISAASFLGTTGAIALYGHLGLLFAAGFLASYVVFGFWIAEPVHRLGRYSLGDVFAARFPGRSLRFAVAGVQFAISFLYLLPQLVGSGLLLRLLLGLDFRVGVVVIGLIMSVYVAYGGMLATSWVQIIKTLLLLFGSLLIALIAVVRLGGWAALTAAGRSSLEPLVPPTGLPVDPPAQAALLFGLLFGTSGLPHILQRMLTVSSVTAARRSVVWAAAVIGGFYLLALVMGLSARGVLSPAALSALAEEGGNLVAPALARAIGGVFLFAFVAALAFQTILAVVTGLVISATTALVHDLYDHVLKGGVADEAVKLRLARVSALAVGLAATAASFGVGGDNVAVLISYLFVIAASSLFPALLLLLYWRGLTPGGAVFGLVGGFVLAAVGSGFAYGHPAGGAWVPPAAISAGFLLTVVGSRLFPGGAAAPWPAFFRAAHGLWPSEKNAGGASEANAASGGRRSG</sequence>
<feature type="transmembrane region" description="Helical" evidence="10">
    <location>
        <begin position="451"/>
        <end position="473"/>
    </location>
</feature>
<feature type="transmembrane region" description="Helical" evidence="10">
    <location>
        <begin position="370"/>
        <end position="403"/>
    </location>
</feature>
<dbReference type="EMBL" id="JXBB01000001">
    <property type="protein sequence ID" value="OAR05586.1"/>
    <property type="molecule type" value="Genomic_DNA"/>
</dbReference>
<dbReference type="CDD" id="cd11480">
    <property type="entry name" value="SLC5sbd_u4"/>
    <property type="match status" value="1"/>
</dbReference>
<dbReference type="PROSITE" id="PS50283">
    <property type="entry name" value="NA_SOLUT_SYMP_3"/>
    <property type="match status" value="1"/>
</dbReference>
<dbReference type="AlphaFoldDB" id="A0A179ISA9"/>
<comment type="caution">
    <text evidence="11">The sequence shown here is derived from an EMBL/GenBank/DDBJ whole genome shotgun (WGS) entry which is preliminary data.</text>
</comment>
<gene>
    <name evidence="11" type="ORF">SA87_12010</name>
</gene>
<dbReference type="GO" id="GO:0015123">
    <property type="term" value="F:acetate transmembrane transporter activity"/>
    <property type="evidence" value="ECO:0007669"/>
    <property type="project" value="TreeGrafter"/>
</dbReference>
<feature type="transmembrane region" description="Helical" evidence="10">
    <location>
        <begin position="131"/>
        <end position="152"/>
    </location>
</feature>
<evidence type="ECO:0000256" key="4">
    <source>
        <dbReference type="ARBA" id="ARBA00022475"/>
    </source>
</evidence>
<dbReference type="GO" id="GO:0005886">
    <property type="term" value="C:plasma membrane"/>
    <property type="evidence" value="ECO:0007669"/>
    <property type="project" value="UniProtKB-SubCell"/>
</dbReference>
<dbReference type="Gene3D" id="1.20.1730.10">
    <property type="entry name" value="Sodium/glucose cotransporter"/>
    <property type="match status" value="1"/>
</dbReference>